<dbReference type="EMBL" id="MU842829">
    <property type="protein sequence ID" value="KAK2032590.1"/>
    <property type="molecule type" value="Genomic_DNA"/>
</dbReference>
<proteinExistence type="predicted"/>
<protein>
    <submittedName>
        <fullName evidence="2">Uncharacterized protein</fullName>
    </submittedName>
</protein>
<evidence type="ECO:0000256" key="1">
    <source>
        <dbReference type="SAM" id="MobiDB-lite"/>
    </source>
</evidence>
<organism evidence="2 3">
    <name type="scientific">Colletotrichum zoysiae</name>
    <dbReference type="NCBI Taxonomy" id="1216348"/>
    <lineage>
        <taxon>Eukaryota</taxon>
        <taxon>Fungi</taxon>
        <taxon>Dikarya</taxon>
        <taxon>Ascomycota</taxon>
        <taxon>Pezizomycotina</taxon>
        <taxon>Sordariomycetes</taxon>
        <taxon>Hypocreomycetidae</taxon>
        <taxon>Glomerellales</taxon>
        <taxon>Glomerellaceae</taxon>
        <taxon>Colletotrichum</taxon>
        <taxon>Colletotrichum graminicola species complex</taxon>
    </lineage>
</organism>
<feature type="region of interest" description="Disordered" evidence="1">
    <location>
        <begin position="33"/>
        <end position="100"/>
    </location>
</feature>
<feature type="compositionally biased region" description="Basic and acidic residues" evidence="1">
    <location>
        <begin position="54"/>
        <end position="70"/>
    </location>
</feature>
<evidence type="ECO:0000313" key="3">
    <source>
        <dbReference type="Proteomes" id="UP001232148"/>
    </source>
</evidence>
<comment type="caution">
    <text evidence="2">The sequence shown here is derived from an EMBL/GenBank/DDBJ whole genome shotgun (WGS) entry which is preliminary data.</text>
</comment>
<dbReference type="AlphaFoldDB" id="A0AAD9HP38"/>
<reference evidence="2" key="1">
    <citation type="submission" date="2021-06" db="EMBL/GenBank/DDBJ databases">
        <title>Comparative genomics, transcriptomics and evolutionary studies reveal genomic signatures of adaptation to plant cell wall in hemibiotrophic fungi.</title>
        <authorList>
            <consortium name="DOE Joint Genome Institute"/>
            <person name="Baroncelli R."/>
            <person name="Diaz J.F."/>
            <person name="Benocci T."/>
            <person name="Peng M."/>
            <person name="Battaglia E."/>
            <person name="Haridas S."/>
            <person name="Andreopoulos W."/>
            <person name="Labutti K."/>
            <person name="Pangilinan J."/>
            <person name="Floch G.L."/>
            <person name="Makela M.R."/>
            <person name="Henrissat B."/>
            <person name="Grigoriev I.V."/>
            <person name="Crouch J.A."/>
            <person name="De Vries R.P."/>
            <person name="Sukno S.A."/>
            <person name="Thon M.R."/>
        </authorList>
    </citation>
    <scope>NUCLEOTIDE SEQUENCE</scope>
    <source>
        <strain evidence="2">MAFF235873</strain>
    </source>
</reference>
<sequence>MADDVKIICESESSKERAAGRAMQGVVHRLLTDGTRYSDGDNRTNSNGMVSTEGARDFSLADERQKHTDRQVATAHPRNGRNDDSWRLKGQKPGPCRRDERYPSVRATAWCAVQMLADRKVAGTTIGSGSGSGRRTRRWAGQTDLTSGSARVDEVQEDEALPTQDRKRLPRVKAEARRGEVMRKKFNSDGQAVQCSAVQRSGVDDDAVKTDRRIFVEGGNIGQVLGAEAASSGQPPRRNLQKLQGMRCETDYIATEKERRHDGDDRWRQTAGISDRKRGWRDEMALALHVQIGRYVGKAESSAKCGYRR</sequence>
<name>A0AAD9HP38_9PEZI</name>
<gene>
    <name evidence="2" type="ORF">LX32DRAFT_649878</name>
</gene>
<evidence type="ECO:0000313" key="2">
    <source>
        <dbReference type="EMBL" id="KAK2032590.1"/>
    </source>
</evidence>
<feature type="region of interest" description="Disordered" evidence="1">
    <location>
        <begin position="124"/>
        <end position="163"/>
    </location>
</feature>
<accession>A0AAD9HP38</accession>
<dbReference type="Proteomes" id="UP001232148">
    <property type="component" value="Unassembled WGS sequence"/>
</dbReference>
<keyword evidence="3" id="KW-1185">Reference proteome</keyword>